<reference evidence="2 3" key="1">
    <citation type="submission" date="2023-05" db="EMBL/GenBank/DDBJ databases">
        <title>Actinoplanes sp. NEAU-A12 genome sequencing.</title>
        <authorList>
            <person name="Wang Z.-S."/>
        </authorList>
    </citation>
    <scope>NUCLEOTIDE SEQUENCE [LARGE SCALE GENOMIC DNA]</scope>
    <source>
        <strain evidence="2 3">NEAU-A12</strain>
    </source>
</reference>
<evidence type="ECO:0000313" key="3">
    <source>
        <dbReference type="Proteomes" id="UP001241758"/>
    </source>
</evidence>
<name>A0ABT6WEA9_9ACTN</name>
<dbReference type="InterPro" id="IPR007278">
    <property type="entry name" value="DUF397"/>
</dbReference>
<dbReference type="EMBL" id="JASCTH010000003">
    <property type="protein sequence ID" value="MDI6098069.1"/>
    <property type="molecule type" value="Genomic_DNA"/>
</dbReference>
<organism evidence="2 3">
    <name type="scientific">Actinoplanes sandaracinus</name>
    <dbReference type="NCBI Taxonomy" id="3045177"/>
    <lineage>
        <taxon>Bacteria</taxon>
        <taxon>Bacillati</taxon>
        <taxon>Actinomycetota</taxon>
        <taxon>Actinomycetes</taxon>
        <taxon>Micromonosporales</taxon>
        <taxon>Micromonosporaceae</taxon>
        <taxon>Actinoplanes</taxon>
    </lineage>
</organism>
<dbReference type="Proteomes" id="UP001241758">
    <property type="component" value="Unassembled WGS sequence"/>
</dbReference>
<sequence length="74" mass="8027">MIIETKGMTINLADAEWRKAGKSNATGHCVEVAFLENATVVRDSKNPSGQPLVFTGAEWDAFLDGAKKGEFERA</sequence>
<accession>A0ABT6WEA9</accession>
<comment type="caution">
    <text evidence="2">The sequence shown here is derived from an EMBL/GenBank/DDBJ whole genome shotgun (WGS) entry which is preliminary data.</text>
</comment>
<keyword evidence="3" id="KW-1185">Reference proteome</keyword>
<evidence type="ECO:0000259" key="1">
    <source>
        <dbReference type="Pfam" id="PF04149"/>
    </source>
</evidence>
<gene>
    <name evidence="2" type="ORF">QLQ12_05565</name>
</gene>
<dbReference type="Pfam" id="PF04149">
    <property type="entry name" value="DUF397"/>
    <property type="match status" value="1"/>
</dbReference>
<evidence type="ECO:0000313" key="2">
    <source>
        <dbReference type="EMBL" id="MDI6098069.1"/>
    </source>
</evidence>
<feature type="domain" description="DUF397" evidence="1">
    <location>
        <begin position="15"/>
        <end position="67"/>
    </location>
</feature>
<proteinExistence type="predicted"/>
<protein>
    <submittedName>
        <fullName evidence="2">DUF397 domain-containing protein</fullName>
    </submittedName>
</protein>